<organism evidence="3 4">
    <name type="scientific">Alteromonas profundi</name>
    <dbReference type="NCBI Taxonomy" id="2696062"/>
    <lineage>
        <taxon>Bacteria</taxon>
        <taxon>Pseudomonadati</taxon>
        <taxon>Pseudomonadota</taxon>
        <taxon>Gammaproteobacteria</taxon>
        <taxon>Alteromonadales</taxon>
        <taxon>Alteromonadaceae</taxon>
        <taxon>Alteromonas/Salinimonas group</taxon>
        <taxon>Alteromonas</taxon>
    </lineage>
</organism>
<gene>
    <name evidence="3" type="ORF">GTH32_12310</name>
</gene>
<keyword evidence="1" id="KW-0732">Signal</keyword>
<dbReference type="EMBL" id="JAAAWN010000015">
    <property type="protein sequence ID" value="NDV91961.1"/>
    <property type="molecule type" value="Genomic_DNA"/>
</dbReference>
<feature type="signal peptide" evidence="1">
    <location>
        <begin position="1"/>
        <end position="25"/>
    </location>
</feature>
<reference evidence="3 4" key="1">
    <citation type="submission" date="2020-01" db="EMBL/GenBank/DDBJ databases">
        <authorList>
            <person name="Chen J."/>
            <person name="Zhu S."/>
            <person name="Yang J."/>
        </authorList>
    </citation>
    <scope>NUCLEOTIDE SEQUENCE [LARGE SCALE GENOMIC DNA]</scope>
    <source>
        <strain evidence="3 4">345S023</strain>
    </source>
</reference>
<name>A0A7X5LM84_9ALTE</name>
<evidence type="ECO:0000256" key="1">
    <source>
        <dbReference type="SAM" id="SignalP"/>
    </source>
</evidence>
<sequence>MLFKHLRTISMVGLMSLMMVGCASMGDGTVAQKRQAILDMQQNALARLYTEKPDTRSQIRDAAGYAVFTNANINVIFVSAGTGYGVVTNNATGQQTYMNMAEGGVGLGLGAKDYRVVMVFHSQQSMDYFIENGWTVGGNADAAAKAGNKGVSAEGEGYMGNVTIYTMTESGLALQATIKGTKFWVDKELN</sequence>
<dbReference type="PROSITE" id="PS51257">
    <property type="entry name" value="PROKAR_LIPOPROTEIN"/>
    <property type="match status" value="1"/>
</dbReference>
<evidence type="ECO:0000313" key="4">
    <source>
        <dbReference type="Proteomes" id="UP000470213"/>
    </source>
</evidence>
<dbReference type="RefSeq" id="WP_163086151.1">
    <property type="nucleotide sequence ID" value="NZ_JAAAWN010000015.1"/>
</dbReference>
<evidence type="ECO:0000313" key="3">
    <source>
        <dbReference type="EMBL" id="NDV91961.1"/>
    </source>
</evidence>
<dbReference type="Pfam" id="PF04366">
    <property type="entry name" value="Ysc84"/>
    <property type="match status" value="1"/>
</dbReference>
<protein>
    <recommendedName>
        <fullName evidence="2">Ysc84 actin-binding domain-containing protein</fullName>
    </recommendedName>
</protein>
<feature type="chain" id="PRO_5031183890" description="Ysc84 actin-binding domain-containing protein" evidence="1">
    <location>
        <begin position="26"/>
        <end position="190"/>
    </location>
</feature>
<accession>A0A7X5LM84</accession>
<comment type="caution">
    <text evidence="3">The sequence shown here is derived from an EMBL/GenBank/DDBJ whole genome shotgun (WGS) entry which is preliminary data.</text>
</comment>
<feature type="domain" description="Ysc84 actin-binding" evidence="2">
    <location>
        <begin position="102"/>
        <end position="190"/>
    </location>
</feature>
<dbReference type="AlphaFoldDB" id="A0A7X5LM84"/>
<dbReference type="InterPro" id="IPR007461">
    <property type="entry name" value="Ysc84_actin-binding"/>
</dbReference>
<proteinExistence type="predicted"/>
<keyword evidence="4" id="KW-1185">Reference proteome</keyword>
<dbReference type="Proteomes" id="UP000470213">
    <property type="component" value="Unassembled WGS sequence"/>
</dbReference>
<evidence type="ECO:0000259" key="2">
    <source>
        <dbReference type="Pfam" id="PF04366"/>
    </source>
</evidence>